<evidence type="ECO:0000313" key="3">
    <source>
        <dbReference type="EMBL" id="SFE35681.1"/>
    </source>
</evidence>
<feature type="domain" description="Phytase-like" evidence="2">
    <location>
        <begin position="65"/>
        <end position="380"/>
    </location>
</feature>
<evidence type="ECO:0000313" key="4">
    <source>
        <dbReference type="Proteomes" id="UP000183129"/>
    </source>
</evidence>
<evidence type="ECO:0000259" key="2">
    <source>
        <dbReference type="Pfam" id="PF13449"/>
    </source>
</evidence>
<accession>A0A1I1ZVF6</accession>
<dbReference type="RefSeq" id="WP_074963861.1">
    <property type="nucleotide sequence ID" value="NZ_FONS01000001.1"/>
</dbReference>
<dbReference type="PANTHER" id="PTHR37957">
    <property type="entry name" value="BLR7070 PROTEIN"/>
    <property type="match status" value="1"/>
</dbReference>
<dbReference type="PANTHER" id="PTHR37957:SF1">
    <property type="entry name" value="PHYTASE-LIKE DOMAIN-CONTAINING PROTEIN"/>
    <property type="match status" value="1"/>
</dbReference>
<proteinExistence type="predicted"/>
<gene>
    <name evidence="3" type="ORF">SAMN03003324_00193</name>
</gene>
<dbReference type="AlphaFoldDB" id="A0A1I1ZVF6"/>
<sequence length="395" mass="44542">MSAIFLRYLNSKKYAFTALFFCFLLCSSCAVRHHTTAKQLQQPDISALRYIGKSVIPNAFEFSKTTVGGLSGIDYDPYTDIYYMLSDDRSSINPARFYTAKIKLADTGIADIKFNSVHFLKQKDGRIYPGAKENIHKATDPEAIRFSPVHQNIVWSSEGERIVDRRDTVLVDPTIIFSNLKGKFLNSVPLPDNLRMQVKESGPRRNGVLEGLSYANNFKELYASMEEPLYQDGPQSAFAPNGALVRIFRFDLEGKRPTGEFAYELDPIAHKPKTENADYNNGIPDILWIGEQKFLVTERSYTSDHRGTTIKIFLADFSTAEDIKDIPSLIKYPQVKKVSKKLLLNLDDLGMYIDNVEGATLGPVLNNGNRSLILIADNNFSKKQQAQVILFEIIP</sequence>
<dbReference type="STRING" id="34086.SAMN04488084_101484"/>
<feature type="chain" id="PRO_5010322177" evidence="1">
    <location>
        <begin position="33"/>
        <end position="395"/>
    </location>
</feature>
<dbReference type="InterPro" id="IPR027372">
    <property type="entry name" value="Phytase-like_dom"/>
</dbReference>
<protein>
    <submittedName>
        <fullName evidence="3">Uncharacterized conserved protein</fullName>
    </submittedName>
</protein>
<dbReference type="Pfam" id="PF13449">
    <property type="entry name" value="Phytase-like"/>
    <property type="match status" value="1"/>
</dbReference>
<evidence type="ECO:0000256" key="1">
    <source>
        <dbReference type="SAM" id="SignalP"/>
    </source>
</evidence>
<dbReference type="EMBL" id="FONS01000001">
    <property type="protein sequence ID" value="SFE35681.1"/>
    <property type="molecule type" value="Genomic_DNA"/>
</dbReference>
<name>A0A1I1ZVF6_9SPHI</name>
<organism evidence="3 4">
    <name type="scientific">Pedobacter antarcticus</name>
    <dbReference type="NCBI Taxonomy" id="34086"/>
    <lineage>
        <taxon>Bacteria</taxon>
        <taxon>Pseudomonadati</taxon>
        <taxon>Bacteroidota</taxon>
        <taxon>Sphingobacteriia</taxon>
        <taxon>Sphingobacteriales</taxon>
        <taxon>Sphingobacteriaceae</taxon>
        <taxon>Pedobacter</taxon>
    </lineage>
</organism>
<feature type="signal peptide" evidence="1">
    <location>
        <begin position="1"/>
        <end position="32"/>
    </location>
</feature>
<keyword evidence="1" id="KW-0732">Signal</keyword>
<reference evidence="3 4" key="1">
    <citation type="submission" date="2016-10" db="EMBL/GenBank/DDBJ databases">
        <authorList>
            <person name="de Groot N.N."/>
        </authorList>
    </citation>
    <scope>NUCLEOTIDE SEQUENCE [LARGE SCALE GENOMIC DNA]</scope>
    <source>
        <strain evidence="3 4">ATCC 51969</strain>
    </source>
</reference>
<dbReference type="Proteomes" id="UP000183129">
    <property type="component" value="Unassembled WGS sequence"/>
</dbReference>